<dbReference type="SUPFAM" id="SSF46785">
    <property type="entry name" value="Winged helix' DNA-binding domain"/>
    <property type="match status" value="1"/>
</dbReference>
<keyword evidence="7" id="KW-1185">Reference proteome</keyword>
<keyword evidence="3" id="KW-0238">DNA-binding</keyword>
<dbReference type="Gene3D" id="3.40.190.10">
    <property type="entry name" value="Periplasmic binding protein-like II"/>
    <property type="match status" value="2"/>
</dbReference>
<dbReference type="Pfam" id="PF03466">
    <property type="entry name" value="LysR_substrate"/>
    <property type="match status" value="1"/>
</dbReference>
<sequence length="302" mass="31612">MLDLRQLLALRAVAEHGSVLAAADALGWSQPTVTHHLRALARVTGAPVVESSRSGTRLTTAGRSWLPHAVAILDRADRARTEVAATLADARRRIRLGIFPTAAARLLPELVSALTGAGYDPHITEGELHELTDQLGRLALDAAVVFDRPGDPTPVAPGLERTSLFTERFSLIVPSGHPLADAGARPLRDFGGDVWILGTSDTDPGDAAFVAAARGAGFEPVVGPRSDDYRVVAAYVAAGLGVALVPELALPSPAERRDDLGVVELIGADLSREIVLLTTPTLHPSIVEVIARTAIAGGMASM</sequence>
<comment type="similarity">
    <text evidence="1">Belongs to the LysR transcriptional regulatory family.</text>
</comment>
<evidence type="ECO:0000256" key="4">
    <source>
        <dbReference type="ARBA" id="ARBA00023163"/>
    </source>
</evidence>
<dbReference type="PANTHER" id="PTHR30346:SF29">
    <property type="entry name" value="LYSR SUBSTRATE-BINDING"/>
    <property type="match status" value="1"/>
</dbReference>
<dbReference type="PANTHER" id="PTHR30346">
    <property type="entry name" value="TRANSCRIPTIONAL DUAL REGULATOR HCAR-RELATED"/>
    <property type="match status" value="1"/>
</dbReference>
<feature type="domain" description="HTH lysR-type" evidence="5">
    <location>
        <begin position="2"/>
        <end position="59"/>
    </location>
</feature>
<gene>
    <name evidence="6" type="ORF">GCM10009749_03770</name>
</gene>
<evidence type="ECO:0000259" key="5">
    <source>
        <dbReference type="PROSITE" id="PS50931"/>
    </source>
</evidence>
<dbReference type="SUPFAM" id="SSF53850">
    <property type="entry name" value="Periplasmic binding protein-like II"/>
    <property type="match status" value="1"/>
</dbReference>
<organism evidence="6 7">
    <name type="scientific">Agromyces neolithicus</name>
    <dbReference type="NCBI Taxonomy" id="269420"/>
    <lineage>
        <taxon>Bacteria</taxon>
        <taxon>Bacillati</taxon>
        <taxon>Actinomycetota</taxon>
        <taxon>Actinomycetes</taxon>
        <taxon>Micrococcales</taxon>
        <taxon>Microbacteriaceae</taxon>
        <taxon>Agromyces</taxon>
    </lineage>
</organism>
<dbReference type="InterPro" id="IPR036390">
    <property type="entry name" value="WH_DNA-bd_sf"/>
</dbReference>
<keyword evidence="2" id="KW-0805">Transcription regulation</keyword>
<reference evidence="6 7" key="1">
    <citation type="journal article" date="2019" name="Int. J. Syst. Evol. Microbiol.">
        <title>The Global Catalogue of Microorganisms (GCM) 10K type strain sequencing project: providing services to taxonomists for standard genome sequencing and annotation.</title>
        <authorList>
            <consortium name="The Broad Institute Genomics Platform"/>
            <consortium name="The Broad Institute Genome Sequencing Center for Infectious Disease"/>
            <person name="Wu L."/>
            <person name="Ma J."/>
        </authorList>
    </citation>
    <scope>NUCLEOTIDE SEQUENCE [LARGE SCALE GENOMIC DNA]</scope>
    <source>
        <strain evidence="6 7">JCM 14322</strain>
    </source>
</reference>
<comment type="caution">
    <text evidence="6">The sequence shown here is derived from an EMBL/GenBank/DDBJ whole genome shotgun (WGS) entry which is preliminary data.</text>
</comment>
<evidence type="ECO:0000313" key="7">
    <source>
        <dbReference type="Proteomes" id="UP001500002"/>
    </source>
</evidence>
<evidence type="ECO:0000256" key="1">
    <source>
        <dbReference type="ARBA" id="ARBA00009437"/>
    </source>
</evidence>
<dbReference type="Proteomes" id="UP001500002">
    <property type="component" value="Unassembled WGS sequence"/>
</dbReference>
<evidence type="ECO:0000256" key="2">
    <source>
        <dbReference type="ARBA" id="ARBA00023015"/>
    </source>
</evidence>
<proteinExistence type="inferred from homology"/>
<evidence type="ECO:0000256" key="3">
    <source>
        <dbReference type="ARBA" id="ARBA00023125"/>
    </source>
</evidence>
<dbReference type="PROSITE" id="PS50931">
    <property type="entry name" value="HTH_LYSR"/>
    <property type="match status" value="1"/>
</dbReference>
<dbReference type="InterPro" id="IPR036388">
    <property type="entry name" value="WH-like_DNA-bd_sf"/>
</dbReference>
<dbReference type="RefSeq" id="WP_344292832.1">
    <property type="nucleotide sequence ID" value="NZ_BAAANJ010000001.1"/>
</dbReference>
<keyword evidence="4" id="KW-0804">Transcription</keyword>
<dbReference type="EMBL" id="BAAANJ010000001">
    <property type="protein sequence ID" value="GAA1799241.1"/>
    <property type="molecule type" value="Genomic_DNA"/>
</dbReference>
<evidence type="ECO:0000313" key="6">
    <source>
        <dbReference type="EMBL" id="GAA1799241.1"/>
    </source>
</evidence>
<dbReference type="Pfam" id="PF00126">
    <property type="entry name" value="HTH_1"/>
    <property type="match status" value="1"/>
</dbReference>
<protein>
    <submittedName>
        <fullName evidence="6">LysR family transcriptional regulator</fullName>
    </submittedName>
</protein>
<name>A0ABN2LWP7_9MICO</name>
<dbReference type="InterPro" id="IPR000847">
    <property type="entry name" value="LysR_HTH_N"/>
</dbReference>
<dbReference type="InterPro" id="IPR005119">
    <property type="entry name" value="LysR_subst-bd"/>
</dbReference>
<accession>A0ABN2LWP7</accession>
<dbReference type="Gene3D" id="1.10.10.10">
    <property type="entry name" value="Winged helix-like DNA-binding domain superfamily/Winged helix DNA-binding domain"/>
    <property type="match status" value="1"/>
</dbReference>